<organism evidence="3 4">
    <name type="scientific">Linum tenue</name>
    <dbReference type="NCBI Taxonomy" id="586396"/>
    <lineage>
        <taxon>Eukaryota</taxon>
        <taxon>Viridiplantae</taxon>
        <taxon>Streptophyta</taxon>
        <taxon>Embryophyta</taxon>
        <taxon>Tracheophyta</taxon>
        <taxon>Spermatophyta</taxon>
        <taxon>Magnoliopsida</taxon>
        <taxon>eudicotyledons</taxon>
        <taxon>Gunneridae</taxon>
        <taxon>Pentapetalae</taxon>
        <taxon>rosids</taxon>
        <taxon>fabids</taxon>
        <taxon>Malpighiales</taxon>
        <taxon>Linaceae</taxon>
        <taxon>Linum</taxon>
    </lineage>
</organism>
<sequence length="688" mass="77912">MSWFRSAVNRAVVAGGHSSLSRTVRTVADTVVVQAGNAVTGGAKIITDRIEKFLLFSLQKQGSRNLQNFRQTAKRLEEVAVSYRGIERVQLMRRWLVALKEIERLSASFTADDNKSADENLFPDDSKESPKKPTMIYYFDPDFGTMNFRDVFLYSQALEGIALSMILEAPSVEEVSMLLEMFGLCLAGGKDVHQTLIDSIQTLAKAFSTYRDEVLVKREELLQLAKGAISGLKMNADLARIDAEVGRLLEKLEKQEELNNPSSRDSTEKSIKETTQDLKDTLKRIQLCSTLEALLIKKRSLTNGDSAQAHAEKVDKLKILAESLISSTKKAESRIVDHRCQKEEALNFRVAKTNEVSQIEKELAVEIKALEKQKHELESQLKRVNTDLTSARQRIHNAKEERENFDEASNQILMHLKSREEELSKSINSCRVEAEVVNSWIHFLQDTWVLQSAHTEQKEKQVNGDLERYGDYLENLVMHLLTAYKEQLGPAVTRFRGLVEELHLCHGPEAATPPDIDNPKRVNKRKGLEDEYLESEAKIITILSIVDTVKKQFNSKHEGIYRKDTDGTDELFNSIGKIKEEFESIVRPTLERRMSSPGARSLSPYDRRSHDATAPQTPRQSVSGDTPEKKEKKRRNSNGLPFVNVNGRRARDPRLQIELDHESDGRGNSPEDLGLWECDAGREIRLTG</sequence>
<feature type="coiled-coil region" evidence="1">
    <location>
        <begin position="356"/>
        <end position="408"/>
    </location>
</feature>
<evidence type="ECO:0000313" key="3">
    <source>
        <dbReference type="EMBL" id="CAI0472548.1"/>
    </source>
</evidence>
<keyword evidence="4" id="KW-1185">Reference proteome</keyword>
<gene>
    <name evidence="3" type="ORF">LITE_LOCUS39305</name>
</gene>
<dbReference type="Proteomes" id="UP001154282">
    <property type="component" value="Unassembled WGS sequence"/>
</dbReference>
<keyword evidence="1" id="KW-0175">Coiled coil</keyword>
<dbReference type="PANTHER" id="PTHR34121:SF5">
    <property type="entry name" value="CENTROSOMAL PROTEIN OF 135 KDA-LIKE PROTEIN"/>
    <property type="match status" value="1"/>
</dbReference>
<comment type="caution">
    <text evidence="3">The sequence shown here is derived from an EMBL/GenBank/DDBJ whole genome shotgun (WGS) entry which is preliminary data.</text>
</comment>
<feature type="region of interest" description="Disordered" evidence="2">
    <location>
        <begin position="589"/>
        <end position="674"/>
    </location>
</feature>
<name>A0AAV0PNP6_9ROSI</name>
<evidence type="ECO:0000256" key="2">
    <source>
        <dbReference type="SAM" id="MobiDB-lite"/>
    </source>
</evidence>
<protein>
    <submittedName>
        <fullName evidence="3">Uncharacterized protein</fullName>
    </submittedName>
</protein>
<evidence type="ECO:0000256" key="1">
    <source>
        <dbReference type="SAM" id="Coils"/>
    </source>
</evidence>
<dbReference type="EMBL" id="CAMGYJ010000009">
    <property type="protein sequence ID" value="CAI0472548.1"/>
    <property type="molecule type" value="Genomic_DNA"/>
</dbReference>
<proteinExistence type="predicted"/>
<feature type="compositionally biased region" description="Basic and acidic residues" evidence="2">
    <location>
        <begin position="649"/>
        <end position="665"/>
    </location>
</feature>
<evidence type="ECO:0000313" key="4">
    <source>
        <dbReference type="Proteomes" id="UP001154282"/>
    </source>
</evidence>
<dbReference type="AlphaFoldDB" id="A0AAV0PNP6"/>
<dbReference type="PANTHER" id="PTHR34121">
    <property type="entry name" value="MYOSIN-11"/>
    <property type="match status" value="1"/>
</dbReference>
<reference evidence="3" key="1">
    <citation type="submission" date="2022-08" db="EMBL/GenBank/DDBJ databases">
        <authorList>
            <person name="Gutierrez-Valencia J."/>
        </authorList>
    </citation>
    <scope>NUCLEOTIDE SEQUENCE</scope>
</reference>
<accession>A0AAV0PNP6</accession>
<feature type="compositionally biased region" description="Polar residues" evidence="2">
    <location>
        <begin position="614"/>
        <end position="624"/>
    </location>
</feature>